<evidence type="ECO:0000256" key="1">
    <source>
        <dbReference type="SAM" id="MobiDB-lite"/>
    </source>
</evidence>
<feature type="compositionally biased region" description="Polar residues" evidence="1">
    <location>
        <begin position="634"/>
        <end position="650"/>
    </location>
</feature>
<feature type="compositionally biased region" description="Polar residues" evidence="1">
    <location>
        <begin position="680"/>
        <end position="690"/>
    </location>
</feature>
<name>A0AAV2QFP0_MEGNR</name>
<feature type="compositionally biased region" description="Polar residues" evidence="1">
    <location>
        <begin position="1700"/>
        <end position="1726"/>
    </location>
</feature>
<sequence length="1770" mass="195984">MSTNSYNGNSMAITGSSRRDGEPKSKKRRLLEATESGMEKDINEYISTRNMQNDFRFKGGYSETVSKTNNHLSTILQQSIDNNNRISSDIIEITEHEDERDTDKPQEDLLSKLCSEVGIDSDLTVEETPYPTNAGMVQIRPPGINPSYYQMQRPNQNMVSRMSVPYDPRYNQVRHMYVSHTDSQSRYPYPEPQARYPYSYHQHRPQYVRQNSHPMYPNNNNHYYQQHPHYRPRYHYMTSVGPISPTEIRPTNFIRSGPPPSYQENIQQRLRPNAQNITENMHRPHHPYQTRQAVRMSNQQEALSTNLINPDLGKSDNQTILQSTSDNSLSTPKSFESCTFSQQGLPKGHMDLVSSGSSLPERHNGISVVSGHMPQRLQEGPHMHKAITNHPVDQRQMHDMHYNDRKLYPPYHAYHQNIPYHNYNQGLQASQFRLETQSRYPNQIIADKDEKSSQNFMKTVPNNPSSVNSYSSPYMNPYNVTNMERHSNLPVSPKDLPQSQVSTCRQISPHVFKPQQRLMPPGIIQTSPAYAPKYGTLSPQELSHSMSSSNIQTSPHRLMSPQGQISPHGAKVSQLPVPSSGLHSNGGLTTSNRTTPPHKLPQQCRMEVPQRLSSPQHIIHQHRLQSLQQLATHTTGVSSNQGNLATNPSLLPQKLPHTKEVPKNNSDGSCLQSHQKDKSNSTQNSPSTNINERKQKEIDPTITSAEPPHNTSKTQNNELEALKKDIKSENETEFKKSENTCEQNSKSIPKIFQKDIKLESTINCSADSNVVDISTDNQVERKMSSIDFTESTKYENVDEGAHQRTENIEFSKEGVDDIQISTISSECMSRPLNYQSYNDCSVKSTKIVGSHRDEIDKPINEINTKLNGKRLIEKEFATKNNEAKSFNETNNHKGEILDDSISQKTEKNILPCRNYNNHEMDGTSNNDSKEEKSKTTECIESICTIDASMPLIEECPIVTQRKNNNYFTSFQEVFTASVKTNLVKTETLLIKPSEKLLPVSLTQSSNEIDFIKGGVSSQSLEKSQNISGFQINSISEKNEIMPLVKDIDKIKNKSYDINYKSDEILSVEENRPSSAPGSSFQTQLVQHIPQNRPASEPLRELSAKLDCEVKTQLKSFSSEKKDSSISDLTTSDIFKIVDEMETNSQIDDDIFVSRLSLVLEDLVSVPEASDLKHLLSSPGKLLSAMVQKGGYEPSNHTCAKQRLRRDFLSVIRLCLDPVQLSAWGWDQSSPDYILQQLVKVQLQGGFEKRLICQDDNVNSVLKIPAIATADDNISSTKNLSISCSKRDPLPCGSGENLDMENSSDKNLSSSFKLNTPSEPTVNKQKSLNEDSFPVNSSVASTENTNFDIGLPKTFNDNENNMEIINETDQSTNTITNSANTTTIKSITNELCSKAATSFSGITNTATNNIMASNITQPLMPTSTTECTSKVPIIPATVSASTITASLSTTTVSTTNNRSPVISDAVKVTTKSVIVSTKNNIISSNTINATSIKGSTSHSSSSSNVVATNTKPILSNIPLINATNTFLSSQTDDKNDVHTTRHIDSPCTIKSPSSATSLCQQSEAANAQTTCTAPLLHKLITSTNSDVISTQTPATTTSALAKMVAVPIPSSSLKDISSSSATKSNEASVITQIKGSLSSNTAVTVTNDTTLNDKSTSTHICSLSNNPTVDSISSSNNLMANIKSNEASTIHCNVTTSTVSIDNNTSSDHNMKNSILSNNDTSNQSTENDVKNNISIINSESTSDNINKSTSVLLNSLPAGDAKSGILVKDS</sequence>
<feature type="compositionally biased region" description="Polar residues" evidence="1">
    <location>
        <begin position="663"/>
        <end position="673"/>
    </location>
</feature>
<accession>A0AAV2QFP0</accession>
<feature type="compositionally biased region" description="Polar residues" evidence="1">
    <location>
        <begin position="1"/>
        <end position="16"/>
    </location>
</feature>
<evidence type="ECO:0000313" key="2">
    <source>
        <dbReference type="EMBL" id="CAL4079544.1"/>
    </source>
</evidence>
<feature type="compositionally biased region" description="Basic and acidic residues" evidence="1">
    <location>
        <begin position="916"/>
        <end position="932"/>
    </location>
</feature>
<feature type="region of interest" description="Disordered" evidence="1">
    <location>
        <begin position="323"/>
        <end position="342"/>
    </location>
</feature>
<dbReference type="EMBL" id="CAXKWB010005716">
    <property type="protein sequence ID" value="CAL4079544.1"/>
    <property type="molecule type" value="Genomic_DNA"/>
</dbReference>
<organism evidence="2 3">
    <name type="scientific">Meganyctiphanes norvegica</name>
    <name type="common">Northern krill</name>
    <name type="synonym">Thysanopoda norvegica</name>
    <dbReference type="NCBI Taxonomy" id="48144"/>
    <lineage>
        <taxon>Eukaryota</taxon>
        <taxon>Metazoa</taxon>
        <taxon>Ecdysozoa</taxon>
        <taxon>Arthropoda</taxon>
        <taxon>Crustacea</taxon>
        <taxon>Multicrustacea</taxon>
        <taxon>Malacostraca</taxon>
        <taxon>Eumalacostraca</taxon>
        <taxon>Eucarida</taxon>
        <taxon>Euphausiacea</taxon>
        <taxon>Euphausiidae</taxon>
        <taxon>Meganyctiphanes</taxon>
    </lineage>
</organism>
<feature type="region of interest" description="Disordered" evidence="1">
    <location>
        <begin position="1"/>
        <end position="28"/>
    </location>
</feature>
<feature type="compositionally biased region" description="Polar residues" evidence="1">
    <location>
        <begin position="701"/>
        <end position="717"/>
    </location>
</feature>
<gene>
    <name evidence="2" type="ORF">MNOR_LOCUS11050</name>
</gene>
<proteinExistence type="predicted"/>
<protein>
    <submittedName>
        <fullName evidence="2">Uncharacterized protein</fullName>
    </submittedName>
</protein>
<feature type="region of interest" description="Disordered" evidence="1">
    <location>
        <begin position="634"/>
        <end position="717"/>
    </location>
</feature>
<feature type="region of interest" description="Disordered" evidence="1">
    <location>
        <begin position="522"/>
        <end position="604"/>
    </location>
</feature>
<feature type="region of interest" description="Disordered" evidence="1">
    <location>
        <begin position="1292"/>
        <end position="1339"/>
    </location>
</feature>
<keyword evidence="3" id="KW-1185">Reference proteome</keyword>
<feature type="region of interest" description="Disordered" evidence="1">
    <location>
        <begin position="913"/>
        <end position="932"/>
    </location>
</feature>
<feature type="compositionally biased region" description="Polar residues" evidence="1">
    <location>
        <begin position="537"/>
        <end position="565"/>
    </location>
</feature>
<evidence type="ECO:0000313" key="3">
    <source>
        <dbReference type="Proteomes" id="UP001497623"/>
    </source>
</evidence>
<comment type="caution">
    <text evidence="2">The sequence shown here is derived from an EMBL/GenBank/DDBJ whole genome shotgun (WGS) entry which is preliminary data.</text>
</comment>
<feature type="region of interest" description="Disordered" evidence="1">
    <location>
        <begin position="1700"/>
        <end position="1727"/>
    </location>
</feature>
<feature type="compositionally biased region" description="Polar residues" evidence="1">
    <location>
        <begin position="1304"/>
        <end position="1325"/>
    </location>
</feature>
<feature type="compositionally biased region" description="Polar residues" evidence="1">
    <location>
        <begin position="581"/>
        <end position="595"/>
    </location>
</feature>
<reference evidence="2 3" key="1">
    <citation type="submission" date="2024-05" db="EMBL/GenBank/DDBJ databases">
        <authorList>
            <person name="Wallberg A."/>
        </authorList>
    </citation>
    <scope>NUCLEOTIDE SEQUENCE [LARGE SCALE GENOMIC DNA]</scope>
</reference>
<dbReference type="Proteomes" id="UP001497623">
    <property type="component" value="Unassembled WGS sequence"/>
</dbReference>